<organism evidence="2 3">
    <name type="scientific">Stephania yunnanensis</name>
    <dbReference type="NCBI Taxonomy" id="152371"/>
    <lineage>
        <taxon>Eukaryota</taxon>
        <taxon>Viridiplantae</taxon>
        <taxon>Streptophyta</taxon>
        <taxon>Embryophyta</taxon>
        <taxon>Tracheophyta</taxon>
        <taxon>Spermatophyta</taxon>
        <taxon>Magnoliopsida</taxon>
        <taxon>Ranunculales</taxon>
        <taxon>Menispermaceae</taxon>
        <taxon>Menispermoideae</taxon>
        <taxon>Cissampelideae</taxon>
        <taxon>Stephania</taxon>
    </lineage>
</organism>
<proteinExistence type="predicted"/>
<gene>
    <name evidence="2" type="ORF">Syun_001287</name>
</gene>
<dbReference type="AlphaFoldDB" id="A0AAP0Q647"/>
<dbReference type="Proteomes" id="UP001420932">
    <property type="component" value="Unassembled WGS sequence"/>
</dbReference>
<comment type="caution">
    <text evidence="2">The sequence shown here is derived from an EMBL/GenBank/DDBJ whole genome shotgun (WGS) entry which is preliminary data.</text>
</comment>
<dbReference type="EMBL" id="JBBNAF010000001">
    <property type="protein sequence ID" value="KAK9169147.1"/>
    <property type="molecule type" value="Genomic_DNA"/>
</dbReference>
<evidence type="ECO:0000256" key="1">
    <source>
        <dbReference type="SAM" id="MobiDB-lite"/>
    </source>
</evidence>
<protein>
    <submittedName>
        <fullName evidence="2">Uncharacterized protein</fullName>
    </submittedName>
</protein>
<accession>A0AAP0Q647</accession>
<keyword evidence="3" id="KW-1185">Reference proteome</keyword>
<evidence type="ECO:0000313" key="3">
    <source>
        <dbReference type="Proteomes" id="UP001420932"/>
    </source>
</evidence>
<reference evidence="2 3" key="1">
    <citation type="submission" date="2024-01" db="EMBL/GenBank/DDBJ databases">
        <title>Genome assemblies of Stephania.</title>
        <authorList>
            <person name="Yang L."/>
        </authorList>
    </citation>
    <scope>NUCLEOTIDE SEQUENCE [LARGE SCALE GENOMIC DNA]</scope>
    <source>
        <strain evidence="2">YNDBR</strain>
        <tissue evidence="2">Leaf</tissue>
    </source>
</reference>
<feature type="compositionally biased region" description="Basic and acidic residues" evidence="1">
    <location>
        <begin position="27"/>
        <end position="48"/>
    </location>
</feature>
<feature type="region of interest" description="Disordered" evidence="1">
    <location>
        <begin position="27"/>
        <end position="54"/>
    </location>
</feature>
<name>A0AAP0Q647_9MAGN</name>
<sequence length="54" mass="5975">MWLKAGATAMCHAGDGESSNDLYKHMGECTGTNHEEHPKQLRQGERNGWDTVMG</sequence>
<evidence type="ECO:0000313" key="2">
    <source>
        <dbReference type="EMBL" id="KAK9169147.1"/>
    </source>
</evidence>